<accession>A0A518H0A2</accession>
<name>A0A518H0A2_9BACT</name>
<dbReference type="KEGG" id="tpla:ElP_21500"/>
<organism evidence="1 2">
    <name type="scientific">Tautonia plasticadhaerens</name>
    <dbReference type="NCBI Taxonomy" id="2527974"/>
    <lineage>
        <taxon>Bacteria</taxon>
        <taxon>Pseudomonadati</taxon>
        <taxon>Planctomycetota</taxon>
        <taxon>Planctomycetia</taxon>
        <taxon>Isosphaerales</taxon>
        <taxon>Isosphaeraceae</taxon>
        <taxon>Tautonia</taxon>
    </lineage>
</organism>
<keyword evidence="2" id="KW-1185">Reference proteome</keyword>
<gene>
    <name evidence="1" type="ORF">ElP_21500</name>
</gene>
<dbReference type="Proteomes" id="UP000317835">
    <property type="component" value="Chromosome"/>
</dbReference>
<dbReference type="EMBL" id="CP036426">
    <property type="protein sequence ID" value="QDV34265.1"/>
    <property type="molecule type" value="Genomic_DNA"/>
</dbReference>
<dbReference type="AlphaFoldDB" id="A0A518H0A2"/>
<proteinExistence type="predicted"/>
<protein>
    <submittedName>
        <fullName evidence="1">Uncharacterized protein</fullName>
    </submittedName>
</protein>
<sequence length="100" mass="11653">MADGEDSDLRAEDLPPPDASWDDIWRLALTFNGYQHWGSFEKCAEVANQERDATLIDLRTCLFFEFQRWRHYGDEPDEEAEPYIRSLVSKIRERVSAADA</sequence>
<evidence type="ECO:0000313" key="2">
    <source>
        <dbReference type="Proteomes" id="UP000317835"/>
    </source>
</evidence>
<reference evidence="1 2" key="1">
    <citation type="submission" date="2019-02" db="EMBL/GenBank/DDBJ databases">
        <title>Deep-cultivation of Planctomycetes and their phenomic and genomic characterization uncovers novel biology.</title>
        <authorList>
            <person name="Wiegand S."/>
            <person name="Jogler M."/>
            <person name="Boedeker C."/>
            <person name="Pinto D."/>
            <person name="Vollmers J."/>
            <person name="Rivas-Marin E."/>
            <person name="Kohn T."/>
            <person name="Peeters S.H."/>
            <person name="Heuer A."/>
            <person name="Rast P."/>
            <person name="Oberbeckmann S."/>
            <person name="Bunk B."/>
            <person name="Jeske O."/>
            <person name="Meyerdierks A."/>
            <person name="Storesund J.E."/>
            <person name="Kallscheuer N."/>
            <person name="Luecker S."/>
            <person name="Lage O.M."/>
            <person name="Pohl T."/>
            <person name="Merkel B.J."/>
            <person name="Hornburger P."/>
            <person name="Mueller R.-W."/>
            <person name="Bruemmer F."/>
            <person name="Labrenz M."/>
            <person name="Spormann A.M."/>
            <person name="Op den Camp H."/>
            <person name="Overmann J."/>
            <person name="Amann R."/>
            <person name="Jetten M.S.M."/>
            <person name="Mascher T."/>
            <person name="Medema M.H."/>
            <person name="Devos D.P."/>
            <person name="Kaster A.-K."/>
            <person name="Ovreas L."/>
            <person name="Rohde M."/>
            <person name="Galperin M.Y."/>
            <person name="Jogler C."/>
        </authorList>
    </citation>
    <scope>NUCLEOTIDE SEQUENCE [LARGE SCALE GENOMIC DNA]</scope>
    <source>
        <strain evidence="1 2">ElP</strain>
    </source>
</reference>
<evidence type="ECO:0000313" key="1">
    <source>
        <dbReference type="EMBL" id="QDV34265.1"/>
    </source>
</evidence>